<name>A0A7C3MIY6_DICTH</name>
<comment type="similarity">
    <text evidence="1 12">Belongs to the thymidylate kinase family.</text>
</comment>
<gene>
    <name evidence="12 14" type="primary">tmk</name>
    <name evidence="14" type="ORF">ENW00_08960</name>
</gene>
<dbReference type="GO" id="GO:0005524">
    <property type="term" value="F:ATP binding"/>
    <property type="evidence" value="ECO:0007669"/>
    <property type="project" value="UniProtKB-UniRule"/>
</dbReference>
<feature type="domain" description="Thymidylate kinase-like" evidence="13">
    <location>
        <begin position="9"/>
        <end position="193"/>
    </location>
</feature>
<organism evidence="14">
    <name type="scientific">Dictyoglomus thermophilum</name>
    <dbReference type="NCBI Taxonomy" id="14"/>
    <lineage>
        <taxon>Bacteria</taxon>
        <taxon>Pseudomonadati</taxon>
        <taxon>Dictyoglomota</taxon>
        <taxon>Dictyoglomia</taxon>
        <taxon>Dictyoglomales</taxon>
        <taxon>Dictyoglomaceae</taxon>
        <taxon>Dictyoglomus</taxon>
    </lineage>
</organism>
<dbReference type="InterPro" id="IPR018094">
    <property type="entry name" value="Thymidylate_kinase"/>
</dbReference>
<dbReference type="EMBL" id="DTIN01000040">
    <property type="protein sequence ID" value="HFX14250.1"/>
    <property type="molecule type" value="Genomic_DNA"/>
</dbReference>
<keyword evidence="7 12" id="KW-0418">Kinase</keyword>
<dbReference type="PANTHER" id="PTHR10344">
    <property type="entry name" value="THYMIDYLATE KINASE"/>
    <property type="match status" value="1"/>
</dbReference>
<evidence type="ECO:0000256" key="3">
    <source>
        <dbReference type="ARBA" id="ARBA00017144"/>
    </source>
</evidence>
<keyword evidence="5 12" id="KW-0545">Nucleotide biosynthesis</keyword>
<evidence type="ECO:0000256" key="11">
    <source>
        <dbReference type="ARBA" id="ARBA00057735"/>
    </source>
</evidence>
<evidence type="ECO:0000256" key="7">
    <source>
        <dbReference type="ARBA" id="ARBA00022777"/>
    </source>
</evidence>
<keyword evidence="8 12" id="KW-0067">ATP-binding</keyword>
<dbReference type="HAMAP" id="MF_00165">
    <property type="entry name" value="Thymidylate_kinase"/>
    <property type="match status" value="1"/>
</dbReference>
<dbReference type="EC" id="2.7.4.9" evidence="2 12"/>
<dbReference type="Pfam" id="PF02223">
    <property type="entry name" value="Thymidylate_kin"/>
    <property type="match status" value="1"/>
</dbReference>
<dbReference type="GO" id="GO:0006233">
    <property type="term" value="P:dTDP biosynthetic process"/>
    <property type="evidence" value="ECO:0007669"/>
    <property type="project" value="InterPro"/>
</dbReference>
<evidence type="ECO:0000256" key="12">
    <source>
        <dbReference type="HAMAP-Rule" id="MF_00165"/>
    </source>
</evidence>
<evidence type="ECO:0000256" key="9">
    <source>
        <dbReference type="ARBA" id="ARBA00029962"/>
    </source>
</evidence>
<dbReference type="GO" id="GO:0005829">
    <property type="term" value="C:cytosol"/>
    <property type="evidence" value="ECO:0007669"/>
    <property type="project" value="TreeGrafter"/>
</dbReference>
<evidence type="ECO:0000259" key="13">
    <source>
        <dbReference type="Pfam" id="PF02223"/>
    </source>
</evidence>
<dbReference type="GO" id="GO:0004798">
    <property type="term" value="F:dTMP kinase activity"/>
    <property type="evidence" value="ECO:0007669"/>
    <property type="project" value="UniProtKB-UniRule"/>
</dbReference>
<dbReference type="CDD" id="cd01672">
    <property type="entry name" value="TMPK"/>
    <property type="match status" value="1"/>
</dbReference>
<evidence type="ECO:0000256" key="2">
    <source>
        <dbReference type="ARBA" id="ARBA00012980"/>
    </source>
</evidence>
<dbReference type="PANTHER" id="PTHR10344:SF4">
    <property type="entry name" value="UMP-CMP KINASE 2, MITOCHONDRIAL"/>
    <property type="match status" value="1"/>
</dbReference>
<sequence length="202" mass="23426">MERSVFITFEGLDGSGKSTQISILKNYLEDKGVKVYVTREPGGTEVGEKIRSILLDPDLALRPWTEAFLYIGSRVENTEKIKEKLQEGFWVLCERYMDSTIAYQGYGRGLPINILSDLNKIATSNLIPHITFLIDIDPYKSLSRKKNFDRIERENLEFYNKVRKGYLEIAEIEKDRFVVISGDRPKEEVSKDIIAYLERKYL</sequence>
<keyword evidence="4 12" id="KW-0808">Transferase</keyword>
<protein>
    <recommendedName>
        <fullName evidence="3 12">Thymidylate kinase</fullName>
        <ecNumber evidence="2 12">2.7.4.9</ecNumber>
    </recommendedName>
    <alternativeName>
        <fullName evidence="9 12">dTMP kinase</fullName>
    </alternativeName>
</protein>
<comment type="function">
    <text evidence="11 12">Phosphorylation of dTMP to form dTDP in both de novo and salvage pathways of dTTP synthesis.</text>
</comment>
<evidence type="ECO:0000256" key="4">
    <source>
        <dbReference type="ARBA" id="ARBA00022679"/>
    </source>
</evidence>
<dbReference type="FunFam" id="3.40.50.300:FF:000225">
    <property type="entry name" value="Thymidylate kinase"/>
    <property type="match status" value="1"/>
</dbReference>
<dbReference type="InterPro" id="IPR018095">
    <property type="entry name" value="Thymidylate_kin_CS"/>
</dbReference>
<dbReference type="PROSITE" id="PS01331">
    <property type="entry name" value="THYMIDYLATE_KINASE"/>
    <property type="match status" value="1"/>
</dbReference>
<dbReference type="InterPro" id="IPR039430">
    <property type="entry name" value="Thymidylate_kin-like_dom"/>
</dbReference>
<keyword evidence="6 12" id="KW-0547">Nucleotide-binding</keyword>
<feature type="binding site" evidence="12">
    <location>
        <begin position="11"/>
        <end position="18"/>
    </location>
    <ligand>
        <name>ATP</name>
        <dbReference type="ChEBI" id="CHEBI:30616"/>
    </ligand>
</feature>
<accession>A0A7C3MIY6</accession>
<dbReference type="AlphaFoldDB" id="A0A7C3MIY6"/>
<evidence type="ECO:0000256" key="6">
    <source>
        <dbReference type="ARBA" id="ARBA00022741"/>
    </source>
</evidence>
<evidence type="ECO:0000256" key="1">
    <source>
        <dbReference type="ARBA" id="ARBA00009776"/>
    </source>
</evidence>
<evidence type="ECO:0000256" key="10">
    <source>
        <dbReference type="ARBA" id="ARBA00048743"/>
    </source>
</evidence>
<dbReference type="NCBIfam" id="TIGR00041">
    <property type="entry name" value="DTMP_kinase"/>
    <property type="match status" value="1"/>
</dbReference>
<comment type="catalytic activity">
    <reaction evidence="10 12">
        <text>dTMP + ATP = dTDP + ADP</text>
        <dbReference type="Rhea" id="RHEA:13517"/>
        <dbReference type="ChEBI" id="CHEBI:30616"/>
        <dbReference type="ChEBI" id="CHEBI:58369"/>
        <dbReference type="ChEBI" id="CHEBI:63528"/>
        <dbReference type="ChEBI" id="CHEBI:456216"/>
        <dbReference type="EC" id="2.7.4.9"/>
    </reaction>
</comment>
<dbReference type="InterPro" id="IPR027417">
    <property type="entry name" value="P-loop_NTPase"/>
</dbReference>
<dbReference type="GO" id="GO:0006227">
    <property type="term" value="P:dUDP biosynthetic process"/>
    <property type="evidence" value="ECO:0007669"/>
    <property type="project" value="TreeGrafter"/>
</dbReference>
<evidence type="ECO:0000256" key="8">
    <source>
        <dbReference type="ARBA" id="ARBA00022840"/>
    </source>
</evidence>
<dbReference type="GO" id="GO:0006235">
    <property type="term" value="P:dTTP biosynthetic process"/>
    <property type="evidence" value="ECO:0007669"/>
    <property type="project" value="UniProtKB-UniRule"/>
</dbReference>
<dbReference type="Gene3D" id="3.40.50.300">
    <property type="entry name" value="P-loop containing nucleotide triphosphate hydrolases"/>
    <property type="match status" value="1"/>
</dbReference>
<reference evidence="14" key="1">
    <citation type="journal article" date="2020" name="mSystems">
        <title>Genome- and Community-Level Interaction Insights into Carbon Utilization and Element Cycling Functions of Hydrothermarchaeota in Hydrothermal Sediment.</title>
        <authorList>
            <person name="Zhou Z."/>
            <person name="Liu Y."/>
            <person name="Xu W."/>
            <person name="Pan J."/>
            <person name="Luo Z.H."/>
            <person name="Li M."/>
        </authorList>
    </citation>
    <scope>NUCLEOTIDE SEQUENCE [LARGE SCALE GENOMIC DNA]</scope>
    <source>
        <strain evidence="14">SpSt-81</strain>
    </source>
</reference>
<evidence type="ECO:0000313" key="14">
    <source>
        <dbReference type="EMBL" id="HFX14250.1"/>
    </source>
</evidence>
<comment type="caution">
    <text evidence="14">The sequence shown here is derived from an EMBL/GenBank/DDBJ whole genome shotgun (WGS) entry which is preliminary data.</text>
</comment>
<dbReference type="SUPFAM" id="SSF52540">
    <property type="entry name" value="P-loop containing nucleoside triphosphate hydrolases"/>
    <property type="match status" value="1"/>
</dbReference>
<proteinExistence type="inferred from homology"/>
<evidence type="ECO:0000256" key="5">
    <source>
        <dbReference type="ARBA" id="ARBA00022727"/>
    </source>
</evidence>